<feature type="region of interest" description="Disordered" evidence="1">
    <location>
        <begin position="133"/>
        <end position="164"/>
    </location>
</feature>
<dbReference type="PANTHER" id="PTHR46880:SF5">
    <property type="entry name" value="DUF4371 DOMAIN-CONTAINING PROTEIN"/>
    <property type="match status" value="1"/>
</dbReference>
<name>A0ABM1EEI3_PRICU</name>
<reference evidence="3 4" key="1">
    <citation type="submission" date="2025-05" db="UniProtKB">
        <authorList>
            <consortium name="RefSeq"/>
        </authorList>
    </citation>
    <scope>IDENTIFICATION</scope>
</reference>
<evidence type="ECO:0000313" key="4">
    <source>
        <dbReference type="RefSeq" id="XP_014670612.1"/>
    </source>
</evidence>
<feature type="compositionally biased region" description="Acidic residues" evidence="1">
    <location>
        <begin position="154"/>
        <end position="164"/>
    </location>
</feature>
<gene>
    <name evidence="3 4" type="primary">LOC106811477</name>
</gene>
<evidence type="ECO:0000313" key="2">
    <source>
        <dbReference type="Proteomes" id="UP000695022"/>
    </source>
</evidence>
<accession>A0ABM1EEI3</accession>
<keyword evidence="2" id="KW-1185">Reference proteome</keyword>
<evidence type="ECO:0000256" key="1">
    <source>
        <dbReference type="SAM" id="MobiDB-lite"/>
    </source>
</evidence>
<dbReference type="RefSeq" id="XP_014670604.1">
    <property type="nucleotide sequence ID" value="XM_014815118.1"/>
</dbReference>
<protein>
    <submittedName>
        <fullName evidence="3 4">Uncharacterized protein LOC106811477</fullName>
    </submittedName>
</protein>
<dbReference type="GeneID" id="106811477"/>
<proteinExistence type="predicted"/>
<dbReference type="RefSeq" id="XP_014670612.1">
    <property type="nucleotide sequence ID" value="XM_014815126.1"/>
</dbReference>
<dbReference type="Proteomes" id="UP000695022">
    <property type="component" value="Unplaced"/>
</dbReference>
<dbReference type="PANTHER" id="PTHR46880">
    <property type="entry name" value="RAS-ASSOCIATING DOMAIN-CONTAINING PROTEIN"/>
    <property type="match status" value="1"/>
</dbReference>
<sequence>MYSLEYGDHEVKSILQHFSNTLKQAGIDDSDTALTCETSFSQMKLIKTSRRASMKESTLNNLMLVKLESPPVADFSPDKAIDMWLAAPLATRKLNYRRRSKATLAQKTKPDLHVGAQAEGSAKGDIVQPEFEAATDSNIADIELETDTDRDTDTDSSDNSDEDFSAYNKALMMMECFRSNK</sequence>
<evidence type="ECO:0000313" key="3">
    <source>
        <dbReference type="RefSeq" id="XP_014670604.1"/>
    </source>
</evidence>
<organism evidence="2 3">
    <name type="scientific">Priapulus caudatus</name>
    <name type="common">Priapulid worm</name>
    <dbReference type="NCBI Taxonomy" id="37621"/>
    <lineage>
        <taxon>Eukaryota</taxon>
        <taxon>Metazoa</taxon>
        <taxon>Ecdysozoa</taxon>
        <taxon>Scalidophora</taxon>
        <taxon>Priapulida</taxon>
        <taxon>Priapulimorpha</taxon>
        <taxon>Priapulimorphida</taxon>
        <taxon>Priapulidae</taxon>
        <taxon>Priapulus</taxon>
    </lineage>
</organism>